<reference evidence="2 3" key="1">
    <citation type="submission" date="2020-02" db="EMBL/GenBank/DDBJ databases">
        <title>Draft genome sequence of Haematococcus lacustris strain NIES-144.</title>
        <authorList>
            <person name="Morimoto D."/>
            <person name="Nakagawa S."/>
            <person name="Yoshida T."/>
            <person name="Sawayama S."/>
        </authorList>
    </citation>
    <scope>NUCLEOTIDE SEQUENCE [LARGE SCALE GENOMIC DNA]</scope>
    <source>
        <strain evidence="2 3">NIES-144</strain>
    </source>
</reference>
<keyword evidence="3" id="KW-1185">Reference proteome</keyword>
<comment type="caution">
    <text evidence="2">The sequence shown here is derived from an EMBL/GenBank/DDBJ whole genome shotgun (WGS) entry which is preliminary data.</text>
</comment>
<sequence>MELVVERGCIVAELDHALALLQRTAELEPEVDEALELDVLNLKYDLSIVTKALQARQLAQNGLDVLSLLLRWFPGKLLVRWFPGKLLVSWLQALAVLLGFVLVSLAPSIKRTLNIYSGGPSDSTCDASCL</sequence>
<keyword evidence="1" id="KW-0812">Transmembrane</keyword>
<gene>
    <name evidence="2" type="ORF">HaLaN_03217</name>
</gene>
<evidence type="ECO:0000313" key="2">
    <source>
        <dbReference type="EMBL" id="GFH08281.1"/>
    </source>
</evidence>
<keyword evidence="1" id="KW-1133">Transmembrane helix</keyword>
<keyword evidence="1" id="KW-0472">Membrane</keyword>
<protein>
    <submittedName>
        <fullName evidence="2">PHM7_cyt domain-containing protein</fullName>
    </submittedName>
</protein>
<accession>A0A699YFN8</accession>
<evidence type="ECO:0000313" key="3">
    <source>
        <dbReference type="Proteomes" id="UP000485058"/>
    </source>
</evidence>
<dbReference type="Proteomes" id="UP000485058">
    <property type="component" value="Unassembled WGS sequence"/>
</dbReference>
<name>A0A699YFN8_HAELA</name>
<dbReference type="AlphaFoldDB" id="A0A699YFN8"/>
<evidence type="ECO:0000256" key="1">
    <source>
        <dbReference type="SAM" id="Phobius"/>
    </source>
</evidence>
<organism evidence="2 3">
    <name type="scientific">Haematococcus lacustris</name>
    <name type="common">Green alga</name>
    <name type="synonym">Haematococcus pluvialis</name>
    <dbReference type="NCBI Taxonomy" id="44745"/>
    <lineage>
        <taxon>Eukaryota</taxon>
        <taxon>Viridiplantae</taxon>
        <taxon>Chlorophyta</taxon>
        <taxon>core chlorophytes</taxon>
        <taxon>Chlorophyceae</taxon>
        <taxon>CS clade</taxon>
        <taxon>Chlamydomonadales</taxon>
        <taxon>Haematococcaceae</taxon>
        <taxon>Haematococcus</taxon>
    </lineage>
</organism>
<proteinExistence type="predicted"/>
<dbReference type="EMBL" id="BLLF01000150">
    <property type="protein sequence ID" value="GFH08281.1"/>
    <property type="molecule type" value="Genomic_DNA"/>
</dbReference>
<feature type="transmembrane region" description="Helical" evidence="1">
    <location>
        <begin position="87"/>
        <end position="106"/>
    </location>
</feature>